<reference evidence="1 2" key="1">
    <citation type="submission" date="2016-10" db="EMBL/GenBank/DDBJ databases">
        <authorList>
            <person name="de Groot N.N."/>
        </authorList>
    </citation>
    <scope>NUCLEOTIDE SEQUENCE [LARGE SCALE GENOMIC DNA]</scope>
    <source>
        <strain evidence="1 2">DSM 8423</strain>
    </source>
</reference>
<organism evidence="1 2">
    <name type="scientific">Syntrophus gentianae</name>
    <dbReference type="NCBI Taxonomy" id="43775"/>
    <lineage>
        <taxon>Bacteria</taxon>
        <taxon>Pseudomonadati</taxon>
        <taxon>Thermodesulfobacteriota</taxon>
        <taxon>Syntrophia</taxon>
        <taxon>Syntrophales</taxon>
        <taxon>Syntrophaceae</taxon>
        <taxon>Syntrophus</taxon>
    </lineage>
</organism>
<sequence length="336" mass="37194">MILNPFDTDAFNMVSLTNAINILPNNYGRVRELGLFPGKGVRTRTVIVEEQNGILNLLPTLPPGAPGTQNKMGKRTVRSFTIPHIPVDDVILPQEYEGIRAFGTESEIAALAQVMNDHLQTAKNKFAITLEHLRMGALKGIILDADGSTIYNLYTEFGITQKTVSFALSNSSTNVASKCREVTRHLEDNLKGEVMTEVRCLVDEGFFDALIAHESVKEVFLNHSAAVQYLGGDPRKEFKFGGITFEEYRGFATDLEGNSRQFIADNEGHAFPMGTMNTFQTLFAPADFNETVNTMGLELYAKQEERKFGRGVDLHAQSNPLPICYRPGVLVKVTKG</sequence>
<evidence type="ECO:0000313" key="1">
    <source>
        <dbReference type="EMBL" id="SEM78906.1"/>
    </source>
</evidence>
<dbReference type="Pfam" id="PF03864">
    <property type="entry name" value="Phage_cap_E"/>
    <property type="match status" value="1"/>
</dbReference>
<dbReference type="InterPro" id="IPR005564">
    <property type="entry name" value="Major_capsid_GpE"/>
</dbReference>
<dbReference type="AlphaFoldDB" id="A0A1H8B877"/>
<keyword evidence="2" id="KW-1185">Reference proteome</keyword>
<name>A0A1H8B877_9BACT</name>
<gene>
    <name evidence="1" type="ORF">SAMN04489760_1486</name>
</gene>
<dbReference type="EMBL" id="FOBS01000048">
    <property type="protein sequence ID" value="SEM78906.1"/>
    <property type="molecule type" value="Genomic_DNA"/>
</dbReference>
<dbReference type="Proteomes" id="UP000198744">
    <property type="component" value="Unassembled WGS sequence"/>
</dbReference>
<proteinExistence type="predicted"/>
<accession>A0A1H8B877</accession>
<dbReference type="STRING" id="43775.SAMN04489760_1486"/>
<evidence type="ECO:0000313" key="2">
    <source>
        <dbReference type="Proteomes" id="UP000198744"/>
    </source>
</evidence>
<protein>
    <submittedName>
        <fullName evidence="1">Phage major capsid protein E</fullName>
    </submittedName>
</protein>